<proteinExistence type="predicted"/>
<dbReference type="RefSeq" id="WP_196100353.1">
    <property type="nucleotide sequence ID" value="NZ_CP064939.1"/>
</dbReference>
<feature type="compositionally biased region" description="Polar residues" evidence="1">
    <location>
        <begin position="881"/>
        <end position="895"/>
    </location>
</feature>
<dbReference type="InterPro" id="IPR008969">
    <property type="entry name" value="CarboxyPept-like_regulatory"/>
</dbReference>
<dbReference type="Gene3D" id="2.170.130.10">
    <property type="entry name" value="TonB-dependent receptor, plug domain"/>
    <property type="match status" value="1"/>
</dbReference>
<protein>
    <submittedName>
        <fullName evidence="4">TonB-dependent receptor</fullName>
    </submittedName>
</protein>
<name>A0A7S9L1Q6_9SPHI</name>
<dbReference type="PANTHER" id="PTHR40980:SF4">
    <property type="entry name" value="TONB-DEPENDENT RECEPTOR-LIKE BETA-BARREL DOMAIN-CONTAINING PROTEIN"/>
    <property type="match status" value="1"/>
</dbReference>
<dbReference type="InterPro" id="IPR037066">
    <property type="entry name" value="Plug_dom_sf"/>
</dbReference>
<evidence type="ECO:0000256" key="1">
    <source>
        <dbReference type="SAM" id="MobiDB-lite"/>
    </source>
</evidence>
<dbReference type="EMBL" id="CP064939">
    <property type="protein sequence ID" value="QPH40899.1"/>
    <property type="molecule type" value="Genomic_DNA"/>
</dbReference>
<keyword evidence="4" id="KW-0675">Receptor</keyword>
<dbReference type="InterPro" id="IPR041700">
    <property type="entry name" value="OMP_b-brl_3"/>
</dbReference>
<feature type="signal peptide" evidence="2">
    <location>
        <begin position="1"/>
        <end position="25"/>
    </location>
</feature>
<dbReference type="Proteomes" id="UP000594759">
    <property type="component" value="Chromosome"/>
</dbReference>
<sequence>MTDKKYRCKIITLVLFVIFSLCANAQQTKITVKLDKKPIVELFKQIQNQSGYAIVYSDEVVPDTMLISVNVNKLAVSELLDSILSSKNLFSQVLSESLIVIRSRTTEQQKPKADQWLISGRVINPDHQGVPFATVSLLETGILISGTIADEQGNFKFAHPIKKHQGLTLKLTSLGYEDLIVKFPLNESAAAIQHFGEIRLLPKSKNLQSVQVSGNQRVIEMNDGNIVFNVSKSISAQGTNALELLARAPGVSVGSDNSISLNGKAGASILIDGKMTYLSNGEVAELLKTMSSSNIRSIEIINSPGAKYDAAGTAGIINVKTLKSTVEGLNMSLTTGLNYGVYFRNSQDLSINFRKNRFNLYGTYSHFLGYYSYLYGGDRIQEGRFYNSFTDDVDKRNKIGSRLGADFVINKNSTVGVLLNGNFLFGGGITDTKTEIGLASTNLVEQTLTAINDYYAQGTQRYNLNANYKYEDTLGRVLNVDVDYGSFTKRAGNLQTNRYTLADETVLSNNLYRSLNGIDITLGAVKLDYNSNLWKGKLETGVKYSTVSSSNNSRFLEVQQAGEVLDPSRSNQFFFREKISSGYFNYKKQFGKWQLQGGLRMENSASTGKLEQISQISGNQQRIDRNYTNLFPFFSASLTASPANSFSISYSKRIDRPAYQSLNPFIYLLDELSFWQGNPFLKPQISHRGLIQYVHKSATIIGLSYTYTNDFSVEVTDTIGASKIVMIPRNIGNQQHIALTLTQSLKPFSWWELTFNGTLFGLKNNIDFGYGRKLDLRQIASRLSLQQTFKFPQGFVGEIMGFYNSKRLIGANQFFEPNSQLDLGLQRSFFQKNGTLRIVFSDVFKGSRANSFQSVGDFTIRNYSYFETRQLKLSFGYKFSSGNSKGPRTRTSALENESGRIK</sequence>
<keyword evidence="2" id="KW-0732">Signal</keyword>
<accession>A0A7S9L1Q6</accession>
<evidence type="ECO:0000313" key="4">
    <source>
        <dbReference type="EMBL" id="QPH40899.1"/>
    </source>
</evidence>
<evidence type="ECO:0000256" key="2">
    <source>
        <dbReference type="SAM" id="SignalP"/>
    </source>
</evidence>
<evidence type="ECO:0000313" key="5">
    <source>
        <dbReference type="Proteomes" id="UP000594759"/>
    </source>
</evidence>
<reference evidence="4 5" key="1">
    <citation type="submission" date="2020-11" db="EMBL/GenBank/DDBJ databases">
        <title>Pedobacter endophytica, an endophytic bacteria isolated form Carex pumila.</title>
        <authorList>
            <person name="Peng Y."/>
            <person name="Jiang L."/>
            <person name="Lee J."/>
        </authorList>
    </citation>
    <scope>NUCLEOTIDE SEQUENCE [LARGE SCALE GENOMIC DNA]</scope>
    <source>
        <strain evidence="4 5">JBR3-12</strain>
    </source>
</reference>
<gene>
    <name evidence="4" type="ORF">IZT61_06435</name>
</gene>
<dbReference type="SUPFAM" id="SSF56935">
    <property type="entry name" value="Porins"/>
    <property type="match status" value="1"/>
</dbReference>
<feature type="domain" description="Outer membrane protein beta-barrel" evidence="3">
    <location>
        <begin position="472"/>
        <end position="877"/>
    </location>
</feature>
<evidence type="ECO:0000259" key="3">
    <source>
        <dbReference type="Pfam" id="PF14905"/>
    </source>
</evidence>
<dbReference type="PANTHER" id="PTHR40980">
    <property type="entry name" value="PLUG DOMAIN-CONTAINING PROTEIN"/>
    <property type="match status" value="1"/>
</dbReference>
<keyword evidence="5" id="KW-1185">Reference proteome</keyword>
<dbReference type="AlphaFoldDB" id="A0A7S9L1Q6"/>
<dbReference type="KEGG" id="pex:IZT61_06435"/>
<feature type="chain" id="PRO_5032770248" evidence="2">
    <location>
        <begin position="26"/>
        <end position="902"/>
    </location>
</feature>
<dbReference type="Pfam" id="PF14905">
    <property type="entry name" value="OMP_b-brl_3"/>
    <property type="match status" value="1"/>
</dbReference>
<dbReference type="SUPFAM" id="SSF49464">
    <property type="entry name" value="Carboxypeptidase regulatory domain-like"/>
    <property type="match status" value="1"/>
</dbReference>
<feature type="region of interest" description="Disordered" evidence="1">
    <location>
        <begin position="881"/>
        <end position="902"/>
    </location>
</feature>
<organism evidence="4 5">
    <name type="scientific">Pedobacter endophyticus</name>
    <dbReference type="NCBI Taxonomy" id="2789740"/>
    <lineage>
        <taxon>Bacteria</taxon>
        <taxon>Pseudomonadati</taxon>
        <taxon>Bacteroidota</taxon>
        <taxon>Sphingobacteriia</taxon>
        <taxon>Sphingobacteriales</taxon>
        <taxon>Sphingobacteriaceae</taxon>
        <taxon>Pedobacter</taxon>
    </lineage>
</organism>